<dbReference type="Proteomes" id="UP000013781">
    <property type="component" value="Unassembled WGS sequence"/>
</dbReference>
<reference evidence="5 7" key="1">
    <citation type="submission" date="2013-02" db="EMBL/GenBank/DDBJ databases">
        <title>The Genome Sequence of Enterococcus moraviensis BAA-383.</title>
        <authorList>
            <consortium name="The Broad Institute Genome Sequencing Platform"/>
            <consortium name="The Broad Institute Genome Sequencing Center for Infectious Disease"/>
            <person name="Earl A.M."/>
            <person name="Gilmore M.S."/>
            <person name="Lebreton F."/>
            <person name="Walker B."/>
            <person name="Young S.K."/>
            <person name="Zeng Q."/>
            <person name="Gargeya S."/>
            <person name="Fitzgerald M."/>
            <person name="Haas B."/>
            <person name="Abouelleil A."/>
            <person name="Alvarado L."/>
            <person name="Arachchi H.M."/>
            <person name="Berlin A.M."/>
            <person name="Chapman S.B."/>
            <person name="Dewar J."/>
            <person name="Goldberg J."/>
            <person name="Griggs A."/>
            <person name="Gujja S."/>
            <person name="Hansen M."/>
            <person name="Howarth C."/>
            <person name="Imamovic A."/>
            <person name="Larimer J."/>
            <person name="McCowan C."/>
            <person name="Murphy C."/>
            <person name="Neiman D."/>
            <person name="Pearson M."/>
            <person name="Priest M."/>
            <person name="Roberts A."/>
            <person name="Saif S."/>
            <person name="Shea T."/>
            <person name="Sisk P."/>
            <person name="Sykes S."/>
            <person name="Wortman J."/>
            <person name="Nusbaum C."/>
            <person name="Birren B."/>
        </authorList>
    </citation>
    <scope>NUCLEOTIDE SEQUENCE [LARGE SCALE GENOMIC DNA]</scope>
    <source>
        <strain evidence="5 7">ATCC BAA-383</strain>
    </source>
</reference>
<dbReference type="EMBL" id="ASWB01000002">
    <property type="protein sequence ID" value="EOT71879.1"/>
    <property type="molecule type" value="Genomic_DNA"/>
</dbReference>
<comment type="caution">
    <text evidence="5">The sequence shown here is derived from an EMBL/GenBank/DDBJ whole genome shotgun (WGS) entry which is preliminary data.</text>
</comment>
<keyword evidence="5" id="KW-0489">Methyltransferase</keyword>
<dbReference type="EMBL" id="AJAS01000016">
    <property type="protein sequence ID" value="EOH98946.1"/>
    <property type="molecule type" value="Genomic_DNA"/>
</dbReference>
<dbReference type="Proteomes" id="UP000014157">
    <property type="component" value="Unassembled WGS sequence"/>
</dbReference>
<dbReference type="Pfam" id="PF21302">
    <property type="entry name" value="Zn_ribbon_RlmA"/>
    <property type="match status" value="1"/>
</dbReference>
<name>R2T1Q9_9ENTE</name>
<keyword evidence="5" id="KW-0808">Transferase</keyword>
<dbReference type="OrthoDB" id="5522265at2"/>
<dbReference type="InterPro" id="IPR013216">
    <property type="entry name" value="Methyltransf_11"/>
</dbReference>
<feature type="binding site" evidence="1">
    <location>
        <position position="21"/>
    </location>
    <ligand>
        <name>Zn(2+)</name>
        <dbReference type="ChEBI" id="CHEBI:29105"/>
    </ligand>
</feature>
<dbReference type="PATRIC" id="fig|1158609.3.peg.2168"/>
<evidence type="ECO:0000259" key="3">
    <source>
        <dbReference type="Pfam" id="PF08241"/>
    </source>
</evidence>
<dbReference type="InterPro" id="IPR048647">
    <property type="entry name" value="RlmA_N"/>
</dbReference>
<evidence type="ECO:0000313" key="8">
    <source>
        <dbReference type="Proteomes" id="UP000014157"/>
    </source>
</evidence>
<dbReference type="PIRSF" id="PIRSF018249">
    <property type="entry name" value="MyrA_prd"/>
    <property type="match status" value="1"/>
</dbReference>
<dbReference type="GO" id="GO:0008757">
    <property type="term" value="F:S-adenosylmethionine-dependent methyltransferase activity"/>
    <property type="evidence" value="ECO:0007669"/>
    <property type="project" value="InterPro"/>
</dbReference>
<dbReference type="CDD" id="cd02440">
    <property type="entry name" value="AdoMet_MTases"/>
    <property type="match status" value="1"/>
</dbReference>
<evidence type="ECO:0000313" key="5">
    <source>
        <dbReference type="EMBL" id="EOH98946.1"/>
    </source>
</evidence>
<feature type="binding site" evidence="2">
    <location>
        <begin position="103"/>
        <end position="104"/>
    </location>
    <ligand>
        <name>S-adenosyl-L-methionine</name>
        <dbReference type="ChEBI" id="CHEBI:59789"/>
    </ligand>
</feature>
<dbReference type="STRING" id="155617.RV09_GL002108"/>
<dbReference type="eggNOG" id="COG2226">
    <property type="taxonomic scope" value="Bacteria"/>
</dbReference>
<dbReference type="InterPro" id="IPR016718">
    <property type="entry name" value="rRNA_m1G-MeTrfase_A_prd"/>
</dbReference>
<reference evidence="6 8" key="2">
    <citation type="submission" date="2013-03" db="EMBL/GenBank/DDBJ databases">
        <title>The Genome Sequence of Enterococcus moraviensis BAA-383 (PacBio/Illumina hybrid assembly).</title>
        <authorList>
            <consortium name="The Broad Institute Genomics Platform"/>
            <consortium name="The Broad Institute Genome Sequencing Center for Infectious Disease"/>
            <person name="Earl A."/>
            <person name="Russ C."/>
            <person name="Gilmore M."/>
            <person name="Surin D."/>
            <person name="Walker B."/>
            <person name="Young S."/>
            <person name="Zeng Q."/>
            <person name="Gargeya S."/>
            <person name="Fitzgerald M."/>
            <person name="Haas B."/>
            <person name="Abouelleil A."/>
            <person name="Allen A.W."/>
            <person name="Alvarado L."/>
            <person name="Arachchi H.M."/>
            <person name="Berlin A.M."/>
            <person name="Chapman S.B."/>
            <person name="Gainer-Dewar J."/>
            <person name="Goldberg J."/>
            <person name="Griggs A."/>
            <person name="Gujja S."/>
            <person name="Hansen M."/>
            <person name="Howarth C."/>
            <person name="Imamovic A."/>
            <person name="Ireland A."/>
            <person name="Larimer J."/>
            <person name="McCowan C."/>
            <person name="Murphy C."/>
            <person name="Pearson M."/>
            <person name="Poon T.W."/>
            <person name="Priest M."/>
            <person name="Roberts A."/>
            <person name="Saif S."/>
            <person name="Shea T."/>
            <person name="Sisk P."/>
            <person name="Sykes S."/>
            <person name="Wortman J."/>
            <person name="Nusbaum C."/>
            <person name="Birren B."/>
        </authorList>
    </citation>
    <scope>NUCLEOTIDE SEQUENCE [LARGE SCALE GENOMIC DNA]</scope>
    <source>
        <strain evidence="6 8">ATCC BAA-383</strain>
    </source>
</reference>
<feature type="domain" description="23S rRNA (guanine(745)-N(1))-methyltransferase N-terminal" evidence="4">
    <location>
        <begin position="19"/>
        <end position="52"/>
    </location>
</feature>
<dbReference type="AlphaFoldDB" id="R2T1Q9"/>
<evidence type="ECO:0000313" key="7">
    <source>
        <dbReference type="Proteomes" id="UP000013781"/>
    </source>
</evidence>
<keyword evidence="1" id="KW-0479">Metal-binding</keyword>
<keyword evidence="2" id="KW-0949">S-adenosyl-L-methionine</keyword>
<dbReference type="InterPro" id="IPR052939">
    <property type="entry name" value="23S_rRNA_MeTrnsfrase_RlmA"/>
</dbReference>
<dbReference type="GO" id="GO:0032259">
    <property type="term" value="P:methylation"/>
    <property type="evidence" value="ECO:0007669"/>
    <property type="project" value="UniProtKB-KW"/>
</dbReference>
<accession>R2T1Q9</accession>
<proteinExistence type="predicted"/>
<feature type="binding site" evidence="1">
    <location>
        <position position="37"/>
    </location>
    <ligand>
        <name>Zn(2+)</name>
        <dbReference type="ChEBI" id="CHEBI:29105"/>
    </ligand>
</feature>
<feature type="binding site" evidence="2">
    <location>
        <position position="190"/>
    </location>
    <ligand>
        <name>S-adenosyl-L-methionine</name>
        <dbReference type="ChEBI" id="CHEBI:59789"/>
    </ligand>
</feature>
<sequence>MLKKIDFARNYLETHHEQFRCPVCNKAFQLQGYSLICKDNHQFDLSKKGTIYFLSHSIQTEYNKKMLHHRGRLIQAGMYQPLLEKISTTMDLTGATLDVGCGEGSFLLELSKLGLSGSKIGFDISKDGIYLASNQAVEAFWCVADLTNLPFSNQSMDTVLNIFSPSHYQEFKRVLKKDGTVIKVIPEADYLKELRAAFYPDDETKQTYSNEKVLTKFSKEMDVLVDERVTFTFAIPEEYRLDLLEMSPLEWGVAEEVKEAIQKNPLSEITIDVRMLKGKIR</sequence>
<dbReference type="InterPro" id="IPR029063">
    <property type="entry name" value="SAM-dependent_MTases_sf"/>
</dbReference>
<protein>
    <submittedName>
        <fullName evidence="5">Ribosomal RNA large subunit methyltransferase A</fullName>
    </submittedName>
</protein>
<keyword evidence="8" id="KW-1185">Reference proteome</keyword>
<feature type="binding site" evidence="2">
    <location>
        <position position="79"/>
    </location>
    <ligand>
        <name>S-adenosyl-L-methionine</name>
        <dbReference type="ChEBI" id="CHEBI:59789"/>
    </ligand>
</feature>
<feature type="binding site" evidence="1">
    <location>
        <position position="24"/>
    </location>
    <ligand>
        <name>Zn(2+)</name>
        <dbReference type="ChEBI" id="CHEBI:29105"/>
    </ligand>
</feature>
<evidence type="ECO:0000256" key="2">
    <source>
        <dbReference type="PIRSR" id="PIRSR018249-2"/>
    </source>
</evidence>
<feature type="domain" description="Methyltransferase type 11" evidence="3">
    <location>
        <begin position="97"/>
        <end position="182"/>
    </location>
</feature>
<dbReference type="Pfam" id="PF08241">
    <property type="entry name" value="Methyltransf_11"/>
    <property type="match status" value="1"/>
</dbReference>
<gene>
    <name evidence="6" type="ORF">I586_01686</name>
    <name evidence="5" type="ORF">UAY_02215</name>
</gene>
<dbReference type="Gene3D" id="3.40.50.150">
    <property type="entry name" value="Vaccinia Virus protein VP39"/>
    <property type="match status" value="1"/>
</dbReference>
<keyword evidence="1" id="KW-0862">Zinc</keyword>
<evidence type="ECO:0000259" key="4">
    <source>
        <dbReference type="Pfam" id="PF21302"/>
    </source>
</evidence>
<dbReference type="SUPFAM" id="SSF53335">
    <property type="entry name" value="S-adenosyl-L-methionine-dependent methyltransferases"/>
    <property type="match status" value="1"/>
</dbReference>
<dbReference type="HOGENOM" id="CLU_050931_2_0_9"/>
<organism evidence="5 7">
    <name type="scientific">Enterococcus moraviensis ATCC BAA-383</name>
    <dbReference type="NCBI Taxonomy" id="1158609"/>
    <lineage>
        <taxon>Bacteria</taxon>
        <taxon>Bacillati</taxon>
        <taxon>Bacillota</taxon>
        <taxon>Bacilli</taxon>
        <taxon>Lactobacillales</taxon>
        <taxon>Enterococcaceae</taxon>
        <taxon>Enterococcus</taxon>
    </lineage>
</organism>
<dbReference type="GO" id="GO:0046872">
    <property type="term" value="F:metal ion binding"/>
    <property type="evidence" value="ECO:0007669"/>
    <property type="project" value="UniProtKB-KW"/>
</dbReference>
<evidence type="ECO:0000313" key="6">
    <source>
        <dbReference type="EMBL" id="EOT71879.1"/>
    </source>
</evidence>
<dbReference type="RefSeq" id="WP_010765583.1">
    <property type="nucleotide sequence ID" value="NZ_ASWB01000002.1"/>
</dbReference>
<dbReference type="PANTHER" id="PTHR43460">
    <property type="entry name" value="METHYLTRANSFERASE"/>
    <property type="match status" value="1"/>
</dbReference>
<feature type="binding site" evidence="1">
    <location>
        <position position="41"/>
    </location>
    <ligand>
        <name>Zn(2+)</name>
        <dbReference type="ChEBI" id="CHEBI:29105"/>
    </ligand>
</feature>
<dbReference type="PANTHER" id="PTHR43460:SF1">
    <property type="entry name" value="METHYLTRANSFERASE TYPE 11 DOMAIN-CONTAINING PROTEIN"/>
    <property type="match status" value="1"/>
</dbReference>
<evidence type="ECO:0000256" key="1">
    <source>
        <dbReference type="PIRSR" id="PIRSR018249-1"/>
    </source>
</evidence>